<dbReference type="GO" id="GO:0005524">
    <property type="term" value="F:ATP binding"/>
    <property type="evidence" value="ECO:0007669"/>
    <property type="project" value="InterPro"/>
</dbReference>
<dbReference type="Proteomes" id="UP001163046">
    <property type="component" value="Unassembled WGS sequence"/>
</dbReference>
<dbReference type="GO" id="GO:0005737">
    <property type="term" value="C:cytoplasm"/>
    <property type="evidence" value="ECO:0007669"/>
    <property type="project" value="TreeGrafter"/>
</dbReference>
<dbReference type="GO" id="GO:0003677">
    <property type="term" value="F:DNA binding"/>
    <property type="evidence" value="ECO:0007669"/>
    <property type="project" value="UniProtKB-KW"/>
</dbReference>
<dbReference type="AlphaFoldDB" id="A0A9W9ZPJ0"/>
<dbReference type="EMBL" id="MU825882">
    <property type="protein sequence ID" value="KAJ7385145.1"/>
    <property type="molecule type" value="Genomic_DNA"/>
</dbReference>
<keyword evidence="7" id="KW-1185">Reference proteome</keyword>
<organism evidence="6 7">
    <name type="scientific">Desmophyllum pertusum</name>
    <dbReference type="NCBI Taxonomy" id="174260"/>
    <lineage>
        <taxon>Eukaryota</taxon>
        <taxon>Metazoa</taxon>
        <taxon>Cnidaria</taxon>
        <taxon>Anthozoa</taxon>
        <taxon>Hexacorallia</taxon>
        <taxon>Scleractinia</taxon>
        <taxon>Caryophylliina</taxon>
        <taxon>Caryophylliidae</taxon>
        <taxon>Desmophyllum</taxon>
    </lineage>
</organism>
<keyword evidence="3" id="KW-0413">Isomerase</keyword>
<comment type="similarity">
    <text evidence="1">Belongs to the helicase family. RecQ subfamily.</text>
</comment>
<evidence type="ECO:0000256" key="2">
    <source>
        <dbReference type="ARBA" id="ARBA00023125"/>
    </source>
</evidence>
<dbReference type="SMART" id="SM00487">
    <property type="entry name" value="DEXDc"/>
    <property type="match status" value="1"/>
</dbReference>
<feature type="domain" description="Helicase ATP-binding" evidence="5">
    <location>
        <begin position="28"/>
        <end position="198"/>
    </location>
</feature>
<dbReference type="GO" id="GO:0043138">
    <property type="term" value="F:3'-5' DNA helicase activity"/>
    <property type="evidence" value="ECO:0007669"/>
    <property type="project" value="TreeGrafter"/>
</dbReference>
<dbReference type="GO" id="GO:0005634">
    <property type="term" value="C:nucleus"/>
    <property type="evidence" value="ECO:0007669"/>
    <property type="project" value="TreeGrafter"/>
</dbReference>
<dbReference type="OrthoDB" id="5986952at2759"/>
<evidence type="ECO:0000313" key="6">
    <source>
        <dbReference type="EMBL" id="KAJ7385145.1"/>
    </source>
</evidence>
<gene>
    <name evidence="6" type="ORF">OS493_017520</name>
</gene>
<evidence type="ECO:0000256" key="3">
    <source>
        <dbReference type="ARBA" id="ARBA00023235"/>
    </source>
</evidence>
<reference evidence="6" key="1">
    <citation type="submission" date="2023-01" db="EMBL/GenBank/DDBJ databases">
        <title>Genome assembly of the deep-sea coral Lophelia pertusa.</title>
        <authorList>
            <person name="Herrera S."/>
            <person name="Cordes E."/>
        </authorList>
    </citation>
    <scope>NUCLEOTIDE SEQUENCE</scope>
    <source>
        <strain evidence="6">USNM1676648</strain>
        <tissue evidence="6">Polyp</tissue>
    </source>
</reference>
<evidence type="ECO:0000313" key="7">
    <source>
        <dbReference type="Proteomes" id="UP001163046"/>
    </source>
</evidence>
<dbReference type="PANTHER" id="PTHR13710:SF153">
    <property type="entry name" value="RECQ-LIKE DNA HELICASE BLM"/>
    <property type="match status" value="1"/>
</dbReference>
<dbReference type="SUPFAM" id="SSF52540">
    <property type="entry name" value="P-loop containing nucleoside triphosphate hydrolases"/>
    <property type="match status" value="1"/>
</dbReference>
<keyword evidence="4" id="KW-0539">Nucleus</keyword>
<dbReference type="GO" id="GO:0000724">
    <property type="term" value="P:double-strand break repair via homologous recombination"/>
    <property type="evidence" value="ECO:0007669"/>
    <property type="project" value="TreeGrafter"/>
</dbReference>
<dbReference type="PROSITE" id="PS51192">
    <property type="entry name" value="HELICASE_ATP_BIND_1"/>
    <property type="match status" value="1"/>
</dbReference>
<keyword evidence="2" id="KW-0238">DNA-binding</keyword>
<dbReference type="InterPro" id="IPR011545">
    <property type="entry name" value="DEAD/DEAH_box_helicase_dom"/>
</dbReference>
<evidence type="ECO:0000259" key="5">
    <source>
        <dbReference type="PROSITE" id="PS51192"/>
    </source>
</evidence>
<accession>A0A9W9ZPJ0</accession>
<dbReference type="InterPro" id="IPR014001">
    <property type="entry name" value="Helicase_ATP-bd"/>
</dbReference>
<dbReference type="Gene3D" id="3.40.50.300">
    <property type="entry name" value="P-loop containing nucleotide triphosphate hydrolases"/>
    <property type="match status" value="1"/>
</dbReference>
<dbReference type="InterPro" id="IPR027417">
    <property type="entry name" value="P-loop_NTPase"/>
</dbReference>
<evidence type="ECO:0000256" key="4">
    <source>
        <dbReference type="ARBA" id="ARBA00023242"/>
    </source>
</evidence>
<evidence type="ECO:0000256" key="1">
    <source>
        <dbReference type="ARBA" id="ARBA00005446"/>
    </source>
</evidence>
<comment type="caution">
    <text evidence="6">The sequence shown here is derived from an EMBL/GenBank/DDBJ whole genome shotgun (WGS) entry which is preliminary data.</text>
</comment>
<sequence length="240" mass="26796">MGSIAKAITEASKAMGYSELREYQKKTIEAYLSGRDVFVSAPTEAGKSLTFELAPYAFDYLLGEDSNAIFLVVVPLISLMKDQVSNLNSCGIQASFIGDDCSEQQLQDILDPKDKLVFGSPEAILNNYQHIFRRLKNNLKCVFIDESLGKDSATEEAFRRDYGRLLLCREVPFVALTATATEATKKTIIKDLCMRNCVQILGDPNKPNIQYTVVDIDHGNLYDTFKPIIDDIDERQLSAT</sequence>
<dbReference type="PANTHER" id="PTHR13710">
    <property type="entry name" value="DNA HELICASE RECQ FAMILY MEMBER"/>
    <property type="match status" value="1"/>
</dbReference>
<dbReference type="GO" id="GO:0009378">
    <property type="term" value="F:four-way junction helicase activity"/>
    <property type="evidence" value="ECO:0007669"/>
    <property type="project" value="TreeGrafter"/>
</dbReference>
<dbReference type="Pfam" id="PF00270">
    <property type="entry name" value="DEAD"/>
    <property type="match status" value="1"/>
</dbReference>
<dbReference type="GO" id="GO:0005694">
    <property type="term" value="C:chromosome"/>
    <property type="evidence" value="ECO:0007669"/>
    <property type="project" value="TreeGrafter"/>
</dbReference>
<protein>
    <recommendedName>
        <fullName evidence="5">Helicase ATP-binding domain-containing protein</fullName>
    </recommendedName>
</protein>
<name>A0A9W9ZPJ0_9CNID</name>
<proteinExistence type="inferred from homology"/>